<keyword evidence="2" id="KW-1185">Reference proteome</keyword>
<dbReference type="EMBL" id="JXTC01000076">
    <property type="protein sequence ID" value="PON91228.1"/>
    <property type="molecule type" value="Genomic_DNA"/>
</dbReference>
<organism evidence="1 2">
    <name type="scientific">Trema orientale</name>
    <name type="common">Charcoal tree</name>
    <name type="synonym">Celtis orientalis</name>
    <dbReference type="NCBI Taxonomy" id="63057"/>
    <lineage>
        <taxon>Eukaryota</taxon>
        <taxon>Viridiplantae</taxon>
        <taxon>Streptophyta</taxon>
        <taxon>Embryophyta</taxon>
        <taxon>Tracheophyta</taxon>
        <taxon>Spermatophyta</taxon>
        <taxon>Magnoliopsida</taxon>
        <taxon>eudicotyledons</taxon>
        <taxon>Gunneridae</taxon>
        <taxon>Pentapetalae</taxon>
        <taxon>rosids</taxon>
        <taxon>fabids</taxon>
        <taxon>Rosales</taxon>
        <taxon>Cannabaceae</taxon>
        <taxon>Trema</taxon>
    </lineage>
</organism>
<dbReference type="Gene3D" id="3.40.50.300">
    <property type="entry name" value="P-loop containing nucleotide triphosphate hydrolases"/>
    <property type="match status" value="1"/>
</dbReference>
<gene>
    <name evidence="1" type="ORF">TorRG33x02_130440</name>
</gene>
<evidence type="ECO:0000313" key="1">
    <source>
        <dbReference type="EMBL" id="PON91228.1"/>
    </source>
</evidence>
<dbReference type="Proteomes" id="UP000237000">
    <property type="component" value="Unassembled WGS sequence"/>
</dbReference>
<sequence>MPSNRINTLEPDRVSAVDEILSIQSPPHYLAEGQLCVIYSAFKQKTLSKTGEVVQIYQSSPQHQILICSPLNTTFDEQMISSQKLIPESNMFRVNAAFGEINVVPTDILLSLDASDGTEPETIIALANFADENTAVIVTGSPRNTPYLVRSDTARRRGLKISYFERLRKQALSD</sequence>
<dbReference type="OrthoDB" id="6513042at2759"/>
<proteinExistence type="predicted"/>
<protein>
    <recommendedName>
        <fullName evidence="3">P-loop containing nucleoside triphosphate hydrolase</fullName>
    </recommendedName>
</protein>
<dbReference type="AlphaFoldDB" id="A0A2P5F0B8"/>
<dbReference type="InterPro" id="IPR027417">
    <property type="entry name" value="P-loop_NTPase"/>
</dbReference>
<evidence type="ECO:0000313" key="2">
    <source>
        <dbReference type="Proteomes" id="UP000237000"/>
    </source>
</evidence>
<name>A0A2P5F0B8_TREOI</name>
<dbReference type="InParanoid" id="A0A2P5F0B8"/>
<comment type="caution">
    <text evidence="1">The sequence shown here is derived from an EMBL/GenBank/DDBJ whole genome shotgun (WGS) entry which is preliminary data.</text>
</comment>
<reference evidence="2" key="1">
    <citation type="submission" date="2016-06" db="EMBL/GenBank/DDBJ databases">
        <title>Parallel loss of symbiosis genes in relatives of nitrogen-fixing non-legume Parasponia.</title>
        <authorList>
            <person name="Van Velzen R."/>
            <person name="Holmer R."/>
            <person name="Bu F."/>
            <person name="Rutten L."/>
            <person name="Van Zeijl A."/>
            <person name="Liu W."/>
            <person name="Santuari L."/>
            <person name="Cao Q."/>
            <person name="Sharma T."/>
            <person name="Shen D."/>
            <person name="Roswanjaya Y."/>
            <person name="Wardhani T."/>
            <person name="Kalhor M.S."/>
            <person name="Jansen J."/>
            <person name="Van den Hoogen J."/>
            <person name="Gungor B."/>
            <person name="Hartog M."/>
            <person name="Hontelez J."/>
            <person name="Verver J."/>
            <person name="Yang W.-C."/>
            <person name="Schijlen E."/>
            <person name="Repin R."/>
            <person name="Schilthuizen M."/>
            <person name="Schranz E."/>
            <person name="Heidstra R."/>
            <person name="Miyata K."/>
            <person name="Fedorova E."/>
            <person name="Kohlen W."/>
            <person name="Bisseling T."/>
            <person name="Smit S."/>
            <person name="Geurts R."/>
        </authorList>
    </citation>
    <scope>NUCLEOTIDE SEQUENCE [LARGE SCALE GENOMIC DNA]</scope>
    <source>
        <strain evidence="2">cv. RG33-2</strain>
    </source>
</reference>
<evidence type="ECO:0008006" key="3">
    <source>
        <dbReference type="Google" id="ProtNLM"/>
    </source>
</evidence>
<accession>A0A2P5F0B8</accession>